<feature type="region of interest" description="Disordered" evidence="1">
    <location>
        <begin position="1409"/>
        <end position="1430"/>
    </location>
</feature>
<feature type="compositionally biased region" description="Low complexity" evidence="1">
    <location>
        <begin position="1607"/>
        <end position="1623"/>
    </location>
</feature>
<feature type="region of interest" description="Disordered" evidence="1">
    <location>
        <begin position="296"/>
        <end position="361"/>
    </location>
</feature>
<gene>
    <name evidence="2" type="ORF">HYH02_001442</name>
</gene>
<feature type="compositionally biased region" description="Gly residues" evidence="1">
    <location>
        <begin position="612"/>
        <end position="625"/>
    </location>
</feature>
<dbReference type="EMBL" id="JAEHOD010000002">
    <property type="protein sequence ID" value="KAG2454422.1"/>
    <property type="molecule type" value="Genomic_DNA"/>
</dbReference>
<feature type="compositionally biased region" description="Gly residues" evidence="1">
    <location>
        <begin position="1328"/>
        <end position="1342"/>
    </location>
</feature>
<feature type="region of interest" description="Disordered" evidence="1">
    <location>
        <begin position="1035"/>
        <end position="1060"/>
    </location>
</feature>
<evidence type="ECO:0000313" key="2">
    <source>
        <dbReference type="EMBL" id="KAG2454422.1"/>
    </source>
</evidence>
<proteinExistence type="predicted"/>
<feature type="region of interest" description="Disordered" evidence="1">
    <location>
        <begin position="478"/>
        <end position="507"/>
    </location>
</feature>
<evidence type="ECO:0000256" key="1">
    <source>
        <dbReference type="SAM" id="MobiDB-lite"/>
    </source>
</evidence>
<feature type="compositionally biased region" description="Low complexity" evidence="1">
    <location>
        <begin position="305"/>
        <end position="314"/>
    </location>
</feature>
<feature type="compositionally biased region" description="Low complexity" evidence="1">
    <location>
        <begin position="1414"/>
        <end position="1426"/>
    </location>
</feature>
<feature type="compositionally biased region" description="Low complexity" evidence="1">
    <location>
        <begin position="911"/>
        <end position="930"/>
    </location>
</feature>
<feature type="compositionally biased region" description="Low complexity" evidence="1">
    <location>
        <begin position="1073"/>
        <end position="1082"/>
    </location>
</feature>
<sequence length="1982" mass="196942">MQQVHHYPQEDEEKEEEEEVVFRLLPPFRDPGAGADQRASHLRAIYEHLVGDFPTNAHEIKASILEGDWATQRRLFPVAGLWVRRRHPTPLAGARAESAAGEASGEGGRGRQQLVEEEELVCAALLRLALTLKGKEDAGRAKSHLQVLYMSTCGDEGAESRRRQGLGRLLTRCLQRSAHQAGLEYMTVSLAGREARSFWGAVGFDAPPRYTSTSQAGLVCQSSKTHAAGGVDVWYAHLTVDALQHQKQQRAAAEGEGGPAPAAAAPTLPVLLEELVAEAMQLARQKRRDQLLRVVSGPRRKAQQEQRPCQPQQPASRKRQREEQTAGEAVTPRQQPHLTTKLSRQLLQPQHESKRRKALEVAAAATEAGDAVQLWLPLKEGALRNDSFYIRQEFASILHPSRTIRKWPIRLHAPAAQATRLQAPAAGGTGADGGGGGGGSSYRGWLDCYRSKQNATNDLRLNFSAEWARRQGAGPGWGFVLRRAPSDGGSDGSATSAGVGTAPQPAPGSVQDLRYWVGTLAEACPSGCFALPEIAQPVRRLEPRSGGGTAAAKGRPPAAAVGPAGAQGDAAGSSGASSRKDTLTAALAGKLRKAALTAAKCGGAAAPAAASAGGGSGGGDGGGGHPSAAAAADGHHGQKSKAVPAAATKAQAAAVMGTKSGPRAAAGSKGALAACTIQVTGPALDHGKASAGKRLVAALIGPEQMAAGLPSGCVVPVRLRVCAPPTQQATSTGPAAGAVCTAGPEAATAAPRAAVAAALGTQDGATPAAEACTTVAGRDVAAPAYAGELPGQRTAGCADAGGGPGDDVGSGVGGGSLRPTVCRGWVRGRCKANGSLYESQGKFYFRWGRDTLRALRAFMPSSPSDGDMPHWRFERVDCGGGHSAAADADAADADAADADAAMDAGRSSADGPTAGGPQCAGAAAAPPGAPSAMTPLEAAVAQAAIEHVELFEPTRRLLDGRSHIVATLVWGARRDAGLTTAGAAPGDAARAAAANAGATAAAAPAAGAAVATSAARAGPGAGAGATGFTGAATVAGAAPRHTEDDVAEPAAAHTDGSNAWQPVMRPARAAPGQQLLPLGLGPHTSPRAPGTGQSLLAARPGMRVPPGAAGPLLQQPVAPALPGLGGKRGSQRDAGAASPARAGAPAPAAGRGAAGLPAAEASRSRAGTAPSPRVAEATAASTVAEGATRAAATDLDGTGQVPGRADSGKPQAAAVASACLAQSVAPEPGVCGLAAACAAAAEQAVAAQPRAPCAAGSGAGGAEPLTSVSPPLVRRPAPPDLTQAVGVSLKTSTRDGAAAGGAAAGGRRVSGGNGGGKGSAPAQAAAGGSSGCKGGSGSGGAPSGRSTTASHTFVRVDLTAHALEAGQLDVQRATIRELLGRDMARKGLPQAEALPVLMIRCVRDGGGPPVSTTAAGAAPQPGAAAPSCQHGRLYSIPDSGAGGGSGRSGWVLAWPQNDGLQFRKQHVKPSDAGQYHFRLTVRDSTKCNGGSNACGSGGGGGSGSGGHCGVAAAGVLPTSAPADAGVLQRLRTGAAEVVATLRRNKKKDVVRPAVNAGGGGGVGAAWGGDEGRAPPEAAAIAAAAAAAAAAADGAAPAAAKRAAAPGAKDAAGSGADGCASRDGGCTGSARPGSKRHGAERSGATPSADGIRVAKVARHGASPMCLADALRLGRPAAPLERSPAAGGATTPPLRGSGHAEPADVRVGPKASDEPQGVMAAAVAAVGSGAAQAVGDAAAPAADPAAGQMALALLPSPAAWAPSALQPLSPLHQLHLVVPEEPPLPQQLCQEHQQHQQPLLPLGPPPLSIEHVRQMLQAALKRALPAVVRWALDATPEGQRLVARAAPSPPPCPCRTPGSSGEVLELRRGPAAGLKLRLSFTPLLPSAAVGATAAVQDASAIEAHGAAAWLQQWDQAGVLACVVDTLPRAASGVTAGAGGSAGAVWRVWAAARTGALEDALQDAGQAALDGVTTWLSGLRYALDH</sequence>
<feature type="compositionally biased region" description="Low complexity" evidence="1">
    <location>
        <begin position="1134"/>
        <end position="1161"/>
    </location>
</feature>
<feature type="region of interest" description="Disordered" evidence="1">
    <location>
        <begin position="1073"/>
        <end position="1208"/>
    </location>
</feature>
<feature type="compositionally biased region" description="Low complexity" evidence="1">
    <location>
        <begin position="550"/>
        <end position="578"/>
    </location>
</feature>
<name>A0A835WUU2_9CHLO</name>
<feature type="region of interest" description="Disordered" evidence="1">
    <location>
        <begin position="897"/>
        <end position="930"/>
    </location>
</feature>
<feature type="region of interest" description="Disordered" evidence="1">
    <location>
        <begin position="1607"/>
        <end position="1648"/>
    </location>
</feature>
<dbReference type="Proteomes" id="UP000613740">
    <property type="component" value="Unassembled WGS sequence"/>
</dbReference>
<protein>
    <submittedName>
        <fullName evidence="2">Uncharacterized protein</fullName>
    </submittedName>
</protein>
<feature type="compositionally biased region" description="Polar residues" evidence="1">
    <location>
        <begin position="332"/>
        <end position="350"/>
    </location>
</feature>
<dbReference type="OrthoDB" id="563663at2759"/>
<reference evidence="2" key="1">
    <citation type="journal article" date="2020" name="bioRxiv">
        <title>Comparative genomics of Chlamydomonas.</title>
        <authorList>
            <person name="Craig R.J."/>
            <person name="Hasan A.R."/>
            <person name="Ness R.W."/>
            <person name="Keightley P.D."/>
        </authorList>
    </citation>
    <scope>NUCLEOTIDE SEQUENCE</scope>
    <source>
        <strain evidence="2">CCAP 11/173</strain>
    </source>
</reference>
<feature type="region of interest" description="Disordered" evidence="1">
    <location>
        <begin position="1292"/>
        <end position="1348"/>
    </location>
</feature>
<feature type="compositionally biased region" description="Low complexity" evidence="1">
    <location>
        <begin position="1109"/>
        <end position="1122"/>
    </location>
</feature>
<evidence type="ECO:0000313" key="3">
    <source>
        <dbReference type="Proteomes" id="UP000613740"/>
    </source>
</evidence>
<feature type="region of interest" description="Disordered" evidence="1">
    <location>
        <begin position="609"/>
        <end position="641"/>
    </location>
</feature>
<comment type="caution">
    <text evidence="2">The sequence shown here is derived from an EMBL/GenBank/DDBJ whole genome shotgun (WGS) entry which is preliminary data.</text>
</comment>
<feature type="compositionally biased region" description="Gly residues" evidence="1">
    <location>
        <begin position="1298"/>
        <end position="1318"/>
    </location>
</feature>
<feature type="region of interest" description="Disordered" evidence="1">
    <location>
        <begin position="1677"/>
        <end position="1710"/>
    </location>
</feature>
<keyword evidence="3" id="KW-1185">Reference proteome</keyword>
<feature type="compositionally biased region" description="Low complexity" evidence="1">
    <location>
        <begin position="1174"/>
        <end position="1188"/>
    </location>
</feature>
<organism evidence="2 3">
    <name type="scientific">Chlamydomonas schloesseri</name>
    <dbReference type="NCBI Taxonomy" id="2026947"/>
    <lineage>
        <taxon>Eukaryota</taxon>
        <taxon>Viridiplantae</taxon>
        <taxon>Chlorophyta</taxon>
        <taxon>core chlorophytes</taxon>
        <taxon>Chlorophyceae</taxon>
        <taxon>CS clade</taxon>
        <taxon>Chlamydomonadales</taxon>
        <taxon>Chlamydomonadaceae</taxon>
        <taxon>Chlamydomonas</taxon>
    </lineage>
</organism>
<feature type="region of interest" description="Disordered" evidence="1">
    <location>
        <begin position="541"/>
        <end position="578"/>
    </location>
</feature>
<feature type="compositionally biased region" description="Low complexity" evidence="1">
    <location>
        <begin position="486"/>
        <end position="503"/>
    </location>
</feature>
<feature type="region of interest" description="Disordered" evidence="1">
    <location>
        <begin position="1252"/>
        <end position="1280"/>
    </location>
</feature>
<accession>A0A835WUU2</accession>